<evidence type="ECO:0000259" key="3">
    <source>
        <dbReference type="PROSITE" id="PS50020"/>
    </source>
</evidence>
<evidence type="ECO:0000313" key="6">
    <source>
        <dbReference type="Proteomes" id="UP000699462"/>
    </source>
</evidence>
<dbReference type="GO" id="GO:0007165">
    <property type="term" value="P:signal transduction"/>
    <property type="evidence" value="ECO:0007669"/>
    <property type="project" value="InterPro"/>
</dbReference>
<dbReference type="InterPro" id="IPR008936">
    <property type="entry name" value="Rho_GTPase_activation_prot"/>
</dbReference>
<dbReference type="InterPro" id="IPR011993">
    <property type="entry name" value="PH-like_dom_sf"/>
</dbReference>
<feature type="domain" description="Rho-GAP" evidence="4">
    <location>
        <begin position="520"/>
        <end position="709"/>
    </location>
</feature>
<feature type="compositionally biased region" description="Polar residues" evidence="2">
    <location>
        <begin position="94"/>
        <end position="112"/>
    </location>
</feature>
<reference evidence="5 6" key="1">
    <citation type="submission" date="2019-07" db="EMBL/GenBank/DDBJ databases">
        <title>Annotation for the trematode Paragonimus westermani.</title>
        <authorList>
            <person name="Choi Y.-J."/>
        </authorList>
    </citation>
    <scope>NUCLEOTIDE SEQUENCE [LARGE SCALE GENOMIC DNA]</scope>
    <source>
        <strain evidence="5">180907_Pwestermani</strain>
    </source>
</reference>
<dbReference type="Pfam" id="PF00620">
    <property type="entry name" value="RhoGAP"/>
    <property type="match status" value="1"/>
</dbReference>
<evidence type="ECO:0000256" key="2">
    <source>
        <dbReference type="SAM" id="MobiDB-lite"/>
    </source>
</evidence>
<dbReference type="PROSITE" id="PS50238">
    <property type="entry name" value="RHOGAP"/>
    <property type="match status" value="1"/>
</dbReference>
<dbReference type="Gene3D" id="1.10.555.10">
    <property type="entry name" value="Rho GTPase activation protein"/>
    <property type="match status" value="1"/>
</dbReference>
<evidence type="ECO:0000259" key="4">
    <source>
        <dbReference type="PROSITE" id="PS50238"/>
    </source>
</evidence>
<proteinExistence type="predicted"/>
<sequence length="719" mass="80796">MAVDGPIVITLDEYSFISDGRKVTIQKGEVLLEISRPNERWALVTRSAGSLKFFIPTRILESIPRDAIGRETAVYCTAAVELPSEILEDQAHHPTQMNCHQENPTTPGTPASNDERRISDCDQATSRSPYADISPEADHPNMRVVESQTKSENVSTQPSKVPDSVSRSTDKVSWRRLRDGDQELYVNQRTAEMWAPAVDAHGRTYYYEVNSRNSVWELENLSDCEDADEPSHHTVYDAVCSSTDKDDNKLDESGRLVPSSSTPAVAPFADKPRPKVRNSPLLDVTSKFRLFADASKRSQSFDSVSPIDGDAPASEDPEGSGRFALARIGREHISGPLENKLVNFERRSMVHRTKFMQNDRRLPKRWSDALLLLSGPWLLFYKDAKSALPKANMPYGKPEIKLHVQLVEVSDASGLETSRENVLKIEQTDARGLKDAYLVQLTANVMDGWKAAIRYAKQILDDDDRLTPSLARNTLKHLPNPPSKLDTGLLAKMREFFRSRPSAELLRSRGILKNEPVFASSLVQICENENSEVPRFVVCAVRAIEARGLHHLGIYRISANAATVQKLRCRVNQSDNYSLNSDMWTLDVITGALKLFFRELKEPLFTFDAYPKIVKLFTSNKSDDELLQPMRELIQSMPNPHIATARVLFHHLYRVLEYSELNQMHSHKLAILFGLSLVRSENDCDHLGTLTSVQAPCVDFCLQHTVELFGPLTPPPVVV</sequence>
<dbReference type="SUPFAM" id="SSF48350">
    <property type="entry name" value="GTPase activation domain, GAP"/>
    <property type="match status" value="1"/>
</dbReference>
<protein>
    <recommendedName>
        <fullName evidence="7">Rho GTPase-activating protein 12/27</fullName>
    </recommendedName>
</protein>
<keyword evidence="1" id="KW-0343">GTPase activation</keyword>
<dbReference type="GO" id="GO:0005737">
    <property type="term" value="C:cytoplasm"/>
    <property type="evidence" value="ECO:0007669"/>
    <property type="project" value="TreeGrafter"/>
</dbReference>
<evidence type="ECO:0000256" key="1">
    <source>
        <dbReference type="ARBA" id="ARBA00022468"/>
    </source>
</evidence>
<evidence type="ECO:0008006" key="7">
    <source>
        <dbReference type="Google" id="ProtNLM"/>
    </source>
</evidence>
<feature type="compositionally biased region" description="Basic and acidic residues" evidence="2">
    <location>
        <begin position="243"/>
        <end position="254"/>
    </location>
</feature>
<feature type="region of interest" description="Disordered" evidence="2">
    <location>
        <begin position="94"/>
        <end position="116"/>
    </location>
</feature>
<dbReference type="EMBL" id="JTDF01000016">
    <property type="protein sequence ID" value="KAF8572488.1"/>
    <property type="molecule type" value="Genomic_DNA"/>
</dbReference>
<dbReference type="InterPro" id="IPR050729">
    <property type="entry name" value="Rho-GAP"/>
</dbReference>
<evidence type="ECO:0000313" key="5">
    <source>
        <dbReference type="EMBL" id="KAF8572488.1"/>
    </source>
</evidence>
<dbReference type="PANTHER" id="PTHR23176:SF129">
    <property type="entry name" value="RHO GTPASE ACTIVATING PROTEIN AT 16F, ISOFORM E-RELATED"/>
    <property type="match status" value="1"/>
</dbReference>
<feature type="region of interest" description="Disordered" evidence="2">
    <location>
        <begin position="145"/>
        <end position="168"/>
    </location>
</feature>
<accession>A0A8T0DZC6</accession>
<dbReference type="PANTHER" id="PTHR23176">
    <property type="entry name" value="RHO/RAC/CDC GTPASE-ACTIVATING PROTEIN"/>
    <property type="match status" value="1"/>
</dbReference>
<comment type="caution">
    <text evidence="5">The sequence shown here is derived from an EMBL/GenBank/DDBJ whole genome shotgun (WGS) entry which is preliminary data.</text>
</comment>
<name>A0A8T0DZC6_9TREM</name>
<dbReference type="GO" id="GO:0005096">
    <property type="term" value="F:GTPase activator activity"/>
    <property type="evidence" value="ECO:0007669"/>
    <property type="project" value="UniProtKB-KW"/>
</dbReference>
<dbReference type="AlphaFoldDB" id="A0A8T0DZC6"/>
<organism evidence="5 6">
    <name type="scientific">Paragonimus westermani</name>
    <dbReference type="NCBI Taxonomy" id="34504"/>
    <lineage>
        <taxon>Eukaryota</taxon>
        <taxon>Metazoa</taxon>
        <taxon>Spiralia</taxon>
        <taxon>Lophotrochozoa</taxon>
        <taxon>Platyhelminthes</taxon>
        <taxon>Trematoda</taxon>
        <taxon>Digenea</taxon>
        <taxon>Plagiorchiida</taxon>
        <taxon>Troglotremata</taxon>
        <taxon>Troglotrematidae</taxon>
        <taxon>Paragonimus</taxon>
    </lineage>
</organism>
<dbReference type="CDD" id="cd00201">
    <property type="entry name" value="WW"/>
    <property type="match status" value="1"/>
</dbReference>
<dbReference type="SUPFAM" id="SSF50729">
    <property type="entry name" value="PH domain-like"/>
    <property type="match status" value="1"/>
</dbReference>
<dbReference type="PROSITE" id="PS50020">
    <property type="entry name" value="WW_DOMAIN_2"/>
    <property type="match status" value="1"/>
</dbReference>
<feature type="domain" description="WW" evidence="3">
    <location>
        <begin position="188"/>
        <end position="221"/>
    </location>
</feature>
<dbReference type="SMART" id="SM00324">
    <property type="entry name" value="RhoGAP"/>
    <property type="match status" value="1"/>
</dbReference>
<feature type="region of interest" description="Disordered" evidence="2">
    <location>
        <begin position="300"/>
        <end position="319"/>
    </location>
</feature>
<dbReference type="Gene3D" id="2.30.29.30">
    <property type="entry name" value="Pleckstrin-homology domain (PH domain)/Phosphotyrosine-binding domain (PTB)"/>
    <property type="match status" value="1"/>
</dbReference>
<dbReference type="Proteomes" id="UP000699462">
    <property type="component" value="Unassembled WGS sequence"/>
</dbReference>
<dbReference type="InterPro" id="IPR000198">
    <property type="entry name" value="RhoGAP_dom"/>
</dbReference>
<dbReference type="InterPro" id="IPR001202">
    <property type="entry name" value="WW_dom"/>
</dbReference>
<feature type="region of interest" description="Disordered" evidence="2">
    <location>
        <begin position="242"/>
        <end position="276"/>
    </location>
</feature>
<dbReference type="OrthoDB" id="79452at2759"/>
<keyword evidence="6" id="KW-1185">Reference proteome</keyword>
<feature type="compositionally biased region" description="Polar residues" evidence="2">
    <location>
        <begin position="146"/>
        <end position="159"/>
    </location>
</feature>
<gene>
    <name evidence="5" type="ORF">P879_00231</name>
</gene>